<sequence length="247" mass="28353">MKRKQFIKTSILSATALAVLPHLSFTAVQQQFTLNQLIGKGNPDIVGDSYTSKMHKEAKKAFLKMKKAAAEENIQIEVVSAYRSFERQKQIFEGKYNRFTNQGLSPTEAIEKIIEYSTIPGTSRHHWGTDIDIIDGNAPRPKNVLQPEHFHGTGPFCKLKSWLTENANSFGFYEVYTDNANRKGFKYEPWHFSYAPVSIPMLQEYKKLDVKDILQKEKIKGSEHFSEAFIEKYRSENVLDINPELLS</sequence>
<gene>
    <name evidence="3" type="ORF">DZ858_07320</name>
</gene>
<dbReference type="RefSeq" id="WP_117158910.1">
    <property type="nucleotide sequence ID" value="NZ_QVID01000001.1"/>
</dbReference>
<keyword evidence="3" id="KW-0378">Hydrolase</keyword>
<dbReference type="AlphaFoldDB" id="A0A3E1QCG6"/>
<evidence type="ECO:0000256" key="1">
    <source>
        <dbReference type="SAM" id="SignalP"/>
    </source>
</evidence>
<dbReference type="OrthoDB" id="9792074at2"/>
<dbReference type="CDD" id="cd14847">
    <property type="entry name" value="DD-carboxypeptidase_like"/>
    <property type="match status" value="1"/>
</dbReference>
<keyword evidence="3" id="KW-0121">Carboxypeptidase</keyword>
<dbReference type="InterPro" id="IPR003709">
    <property type="entry name" value="VanY-like_core_dom"/>
</dbReference>
<evidence type="ECO:0000313" key="4">
    <source>
        <dbReference type="Proteomes" id="UP000261082"/>
    </source>
</evidence>
<dbReference type="InterPro" id="IPR009045">
    <property type="entry name" value="Zn_M74/Hedgehog-like"/>
</dbReference>
<dbReference type="EMBL" id="QVID01000001">
    <property type="protein sequence ID" value="RFN59849.1"/>
    <property type="molecule type" value="Genomic_DNA"/>
</dbReference>
<accession>A0A3E1QCG6</accession>
<keyword evidence="1" id="KW-0732">Signal</keyword>
<dbReference type="GO" id="GO:0004180">
    <property type="term" value="F:carboxypeptidase activity"/>
    <property type="evidence" value="ECO:0007669"/>
    <property type="project" value="UniProtKB-KW"/>
</dbReference>
<dbReference type="PANTHER" id="PTHR34385">
    <property type="entry name" value="D-ALANYL-D-ALANINE CARBOXYPEPTIDASE"/>
    <property type="match status" value="1"/>
</dbReference>
<keyword evidence="3" id="KW-0645">Protease</keyword>
<dbReference type="PANTHER" id="PTHR34385:SF1">
    <property type="entry name" value="PEPTIDOGLYCAN L-ALANYL-D-GLUTAMATE ENDOPEPTIDASE CWLK"/>
    <property type="match status" value="1"/>
</dbReference>
<dbReference type="SUPFAM" id="SSF55166">
    <property type="entry name" value="Hedgehog/DD-peptidase"/>
    <property type="match status" value="1"/>
</dbReference>
<dbReference type="Gene3D" id="3.30.1380.10">
    <property type="match status" value="1"/>
</dbReference>
<protein>
    <submittedName>
        <fullName evidence="3">D-alanyl-D-alanine carboxypeptidase family protein</fullName>
    </submittedName>
</protein>
<reference evidence="3 4" key="1">
    <citation type="journal article" date="2007" name="Int. J. Syst. Evol. Microbiol.">
        <title>Marixanthomonas ophiurae gen. nov., sp. nov., a marine bacterium of the family Flavobacteriaceae isolated from a deep-sea brittle star.</title>
        <authorList>
            <person name="Romanenko L.A."/>
            <person name="Uchino M."/>
            <person name="Frolova G.M."/>
            <person name="Mikhailov V.V."/>
        </authorList>
    </citation>
    <scope>NUCLEOTIDE SEQUENCE [LARGE SCALE GENOMIC DNA]</scope>
    <source>
        <strain evidence="3 4">KMM 3046</strain>
    </source>
</reference>
<feature type="signal peptide" evidence="1">
    <location>
        <begin position="1"/>
        <end position="27"/>
    </location>
</feature>
<proteinExistence type="predicted"/>
<organism evidence="3 4">
    <name type="scientific">Marixanthomonas ophiurae</name>
    <dbReference type="NCBI Taxonomy" id="387659"/>
    <lineage>
        <taxon>Bacteria</taxon>
        <taxon>Pseudomonadati</taxon>
        <taxon>Bacteroidota</taxon>
        <taxon>Flavobacteriia</taxon>
        <taxon>Flavobacteriales</taxon>
        <taxon>Flavobacteriaceae</taxon>
        <taxon>Marixanthomonas</taxon>
    </lineage>
</organism>
<dbReference type="InterPro" id="IPR052179">
    <property type="entry name" value="DD-CPase-like"/>
</dbReference>
<name>A0A3E1QCG6_9FLAO</name>
<dbReference type="GO" id="GO:0006508">
    <property type="term" value="P:proteolysis"/>
    <property type="evidence" value="ECO:0007669"/>
    <property type="project" value="InterPro"/>
</dbReference>
<dbReference type="Pfam" id="PF02557">
    <property type="entry name" value="VanY"/>
    <property type="match status" value="1"/>
</dbReference>
<dbReference type="Proteomes" id="UP000261082">
    <property type="component" value="Unassembled WGS sequence"/>
</dbReference>
<comment type="caution">
    <text evidence="3">The sequence shown here is derived from an EMBL/GenBank/DDBJ whole genome shotgun (WGS) entry which is preliminary data.</text>
</comment>
<keyword evidence="4" id="KW-1185">Reference proteome</keyword>
<evidence type="ECO:0000259" key="2">
    <source>
        <dbReference type="Pfam" id="PF02557"/>
    </source>
</evidence>
<evidence type="ECO:0000313" key="3">
    <source>
        <dbReference type="EMBL" id="RFN59849.1"/>
    </source>
</evidence>
<feature type="chain" id="PRO_5017635535" evidence="1">
    <location>
        <begin position="28"/>
        <end position="247"/>
    </location>
</feature>
<feature type="domain" description="D-alanyl-D-alanine carboxypeptidase-like core" evidence="2">
    <location>
        <begin position="52"/>
        <end position="196"/>
    </location>
</feature>